<dbReference type="Proteomes" id="UP000032427">
    <property type="component" value="Plasmid pAWOD920"/>
</dbReference>
<dbReference type="EMBL" id="LN554848">
    <property type="protein sequence ID" value="CED58011.1"/>
    <property type="molecule type" value="Genomic_DNA"/>
</dbReference>
<gene>
    <name evidence="1" type="ORF">AWOD_p920_94</name>
</gene>
<protein>
    <submittedName>
        <fullName evidence="1">Uncharacterized protein</fullName>
    </submittedName>
</protein>
<dbReference type="HOGENOM" id="CLU_2614164_0_0_6"/>
<sequence length="78" mass="9032">MPKNQGVDLLDLFLYIIYSMFGSQPNIPKIYRNRNMTYLISTGTMPVKLRPNFRRIPSPLHIMMSVRVCLEGVSDVRS</sequence>
<keyword evidence="1" id="KW-0614">Plasmid</keyword>
<organism evidence="1 2">
    <name type="scientific">Aliivibrio wodanis</name>
    <dbReference type="NCBI Taxonomy" id="80852"/>
    <lineage>
        <taxon>Bacteria</taxon>
        <taxon>Pseudomonadati</taxon>
        <taxon>Pseudomonadota</taxon>
        <taxon>Gammaproteobacteria</taxon>
        <taxon>Vibrionales</taxon>
        <taxon>Vibrionaceae</taxon>
        <taxon>Aliivibrio</taxon>
    </lineage>
</organism>
<dbReference type="PATRIC" id="fig|80852.17.peg.4259"/>
<proteinExistence type="predicted"/>
<evidence type="ECO:0000313" key="2">
    <source>
        <dbReference type="Proteomes" id="UP000032427"/>
    </source>
</evidence>
<dbReference type="KEGG" id="awd:AWOD_p920_94"/>
<evidence type="ECO:0000313" key="1">
    <source>
        <dbReference type="EMBL" id="CED58011.1"/>
    </source>
</evidence>
<keyword evidence="2" id="KW-1185">Reference proteome</keyword>
<geneLocation type="plasmid" evidence="1 2">
    <name>pAWOD920</name>
</geneLocation>
<name>A0A090I8P0_9GAMM</name>
<reference evidence="2" key="1">
    <citation type="submission" date="2014-09" db="EMBL/GenBank/DDBJ databases">
        <authorList>
            <person name="Hjerde E."/>
        </authorList>
    </citation>
    <scope>NUCLEOTIDE SEQUENCE [LARGE SCALE GENOMIC DNA]</scope>
    <source>
        <strain evidence="2">06/09/139</strain>
        <plasmid evidence="2">pAWOD920</plasmid>
    </source>
</reference>
<accession>A0A090I8P0</accession>
<dbReference type="AlphaFoldDB" id="A0A090I8P0"/>